<gene>
    <name evidence="3" type="ORF">S-PM2d085</name>
    <name evidence="2" type="ORF">S-PM2p085</name>
</gene>
<feature type="coiled-coil region" evidence="1">
    <location>
        <begin position="34"/>
        <end position="61"/>
    </location>
</feature>
<proteinExistence type="predicted"/>
<reference evidence="2 4" key="1">
    <citation type="journal article" date="2004" name="Proc. Natl. Acad. Sci. U.S.A.">
        <title>Genetic organization of the psbAD region in phages infecting marine Synechococcus strains.</title>
        <authorList>
            <person name="Millard A."/>
            <person name="Clokie M.R."/>
            <person name="Shub D.A."/>
            <person name="Mann N.H."/>
        </authorList>
    </citation>
    <scope>NUCLEOTIDE SEQUENCE [LARGE SCALE GENOMIC DNA]</scope>
</reference>
<dbReference type="KEGG" id="vg:3260319"/>
<protein>
    <submittedName>
        <fullName evidence="2">Hypothetical-Protein / belonging to T4-LIKE GC: 112</fullName>
    </submittedName>
</protein>
<dbReference type="RefSeq" id="YP_195119.1">
    <property type="nucleotide sequence ID" value="NC_006820.1"/>
</dbReference>
<dbReference type="Proteomes" id="UP000246186">
    <property type="component" value="Genome"/>
</dbReference>
<name>Q5GQW8_BPSYP</name>
<organismHost>
    <name type="scientific">Synechococcus</name>
    <dbReference type="NCBI Taxonomy" id="1129"/>
</organismHost>
<organism evidence="2 4">
    <name type="scientific">Synechococcus phage S-PM2</name>
    <dbReference type="NCBI Taxonomy" id="238854"/>
    <lineage>
        <taxon>Viruses</taxon>
        <taxon>Duplodnaviria</taxon>
        <taxon>Heunggongvirae</taxon>
        <taxon>Uroviricota</taxon>
        <taxon>Caudoviricetes</taxon>
        <taxon>Pantevenvirales</taxon>
        <taxon>Kyanoviridae</taxon>
        <taxon>Nodensvirus</taxon>
        <taxon>Nodensvirus spm2</taxon>
    </lineage>
</organism>
<dbReference type="EMBL" id="AJ630128">
    <property type="protein sequence ID" value="CAF34149.1"/>
    <property type="molecule type" value="Genomic_DNA"/>
</dbReference>
<evidence type="ECO:0000313" key="3">
    <source>
        <dbReference type="EMBL" id="CFW42219.1"/>
    </source>
</evidence>
<reference evidence="2 4" key="2">
    <citation type="journal article" date="2005" name="J. Bacteriol.">
        <title>The genome of S-PM2, a 'photosynthetic' T4-type bacteriophage that infects marine Synechococcus strains.</title>
        <authorList>
            <person name="Mann N.H."/>
            <person name="Clokie M.R."/>
            <person name="Millard A."/>
            <person name="Cook A."/>
            <person name="Wilson W.H."/>
            <person name="Wheatley P.J."/>
            <person name="Letarov A."/>
            <person name="Krisch H.M."/>
        </authorList>
    </citation>
    <scope>NUCLEOTIDE SEQUENCE</scope>
</reference>
<sequence>MIKVQGYENLYRDPETGAIINVQKPPSKNASKTITSMMSDINTLKEELSEIKQLLREIARNGSNSSL</sequence>
<evidence type="ECO:0000313" key="2">
    <source>
        <dbReference type="EMBL" id="CAF34149.1"/>
    </source>
</evidence>
<reference evidence="3 5" key="3">
    <citation type="journal article" date="2015" name="PLoS ONE">
        <title>Spontaneous Deletion of an "ORFanage" Region Facilitates Host Adaptation in a "Photosynthetic" Cyanophage.</title>
        <authorList>
            <person name="Puxty R.J."/>
            <person name="Perez-Sepulveda B."/>
            <person name="Rihtman B."/>
            <person name="Evans D.J."/>
            <person name="Millard A.D."/>
            <person name="Scanlan D.J."/>
        </authorList>
    </citation>
    <scope>NUCLEOTIDE SEQUENCE [LARGE SCALE GENOMIC DNA]</scope>
</reference>
<evidence type="ECO:0000256" key="1">
    <source>
        <dbReference type="SAM" id="Coils"/>
    </source>
</evidence>
<evidence type="ECO:0000313" key="5">
    <source>
        <dbReference type="Proteomes" id="UP000246186"/>
    </source>
</evidence>
<dbReference type="EMBL" id="LN828717">
    <property type="protein sequence ID" value="CFW42219.1"/>
    <property type="molecule type" value="Genomic_DNA"/>
</dbReference>
<evidence type="ECO:0000313" key="4">
    <source>
        <dbReference type="Proteomes" id="UP000000994"/>
    </source>
</evidence>
<dbReference type="OrthoDB" id="27528at10239"/>
<reference evidence="3" key="4">
    <citation type="submission" date="2015-02" db="EMBL/GenBank/DDBJ databases">
        <authorList>
            <person name="Chooi Y.-H."/>
        </authorList>
    </citation>
    <scope>NUCLEOTIDE SEQUENCE</scope>
</reference>
<dbReference type="Proteomes" id="UP000000994">
    <property type="component" value="Segment"/>
</dbReference>
<keyword evidence="4" id="KW-1185">Reference proteome</keyword>
<keyword evidence="1" id="KW-0175">Coiled coil</keyword>
<accession>Q5GQW8</accession>